<evidence type="ECO:0000313" key="1">
    <source>
        <dbReference type="EMBL" id="UJF33295.1"/>
    </source>
</evidence>
<protein>
    <submittedName>
        <fullName evidence="1">Uncharacterized protein</fullName>
    </submittedName>
</protein>
<gene>
    <name evidence="1" type="ORF">L0M14_27855</name>
</gene>
<dbReference type="Proteomes" id="UP001649230">
    <property type="component" value="Chromosome"/>
</dbReference>
<name>A0ABY3SJH9_9BACL</name>
<evidence type="ECO:0000313" key="2">
    <source>
        <dbReference type="Proteomes" id="UP001649230"/>
    </source>
</evidence>
<reference evidence="1 2" key="1">
    <citation type="journal article" date="2024" name="Int. J. Syst. Evol. Microbiol.">
        <title>Paenibacillus hexagrammi sp. nov., a novel bacterium isolated from the gut content of Hexagrammos agrammus.</title>
        <authorList>
            <person name="Jung H.K."/>
            <person name="Kim D.G."/>
            <person name="Zin H."/>
            <person name="Park J."/>
            <person name="Jung H."/>
            <person name="Kim Y.O."/>
            <person name="Kong H.J."/>
            <person name="Kim J.W."/>
            <person name="Kim Y.S."/>
        </authorList>
    </citation>
    <scope>NUCLEOTIDE SEQUENCE [LARGE SCALE GENOMIC DNA]</scope>
    <source>
        <strain evidence="1 2">YPD9-1</strain>
    </source>
</reference>
<accession>A0ABY3SJH9</accession>
<dbReference type="EMBL" id="CP090978">
    <property type="protein sequence ID" value="UJF33295.1"/>
    <property type="molecule type" value="Genomic_DNA"/>
</dbReference>
<organism evidence="1 2">
    <name type="scientific">Paenibacillus hexagrammi</name>
    <dbReference type="NCBI Taxonomy" id="2908839"/>
    <lineage>
        <taxon>Bacteria</taxon>
        <taxon>Bacillati</taxon>
        <taxon>Bacillota</taxon>
        <taxon>Bacilli</taxon>
        <taxon>Bacillales</taxon>
        <taxon>Paenibacillaceae</taxon>
        <taxon>Paenibacillus</taxon>
    </lineage>
</organism>
<sequence>MTKQQYRCNFRLKKNNEYLGTIYLGDPIPAVEDAIMIGEKKYEIVEIAAGNAREAYEVYVSEVKKSNRLCQEHTAPRSAIKLLLALFCVSLDLLSIRISKVNEFFCPVLFFAIRFILKKEMNP</sequence>
<proteinExistence type="predicted"/>
<dbReference type="RefSeq" id="WP_235119637.1">
    <property type="nucleotide sequence ID" value="NZ_CP090978.1"/>
</dbReference>
<keyword evidence="2" id="KW-1185">Reference proteome</keyword>